<comment type="similarity">
    <text evidence="3 10">Belongs to the glycogen phosphorylase family.</text>
</comment>
<dbReference type="EMBL" id="CAVN010000149">
    <property type="protein sequence ID" value="CDF59163.1"/>
    <property type="molecule type" value="Genomic_DNA"/>
</dbReference>
<dbReference type="OrthoDB" id="9760804at2"/>
<dbReference type="GO" id="GO:0005980">
    <property type="term" value="P:glycogen catabolic process"/>
    <property type="evidence" value="ECO:0007669"/>
    <property type="project" value="TreeGrafter"/>
</dbReference>
<comment type="function">
    <text evidence="10">Allosteric enzyme that catalyzes the rate-limiting step in glycogen catabolism, the phosphorolytic cleavage of glycogen to produce glucose-1-phosphate, and plays a central role in maintaining cellular and organismal glucose homeostasis.</text>
</comment>
<dbReference type="PANTHER" id="PTHR11468:SF3">
    <property type="entry name" value="GLYCOGEN PHOSPHORYLASE, LIVER FORM"/>
    <property type="match status" value="1"/>
</dbReference>
<dbReference type="PANTHER" id="PTHR11468">
    <property type="entry name" value="GLYCOGEN PHOSPHORYLASE"/>
    <property type="match status" value="1"/>
</dbReference>
<evidence type="ECO:0000256" key="8">
    <source>
        <dbReference type="ARBA" id="ARBA00025174"/>
    </source>
</evidence>
<evidence type="ECO:0000256" key="10">
    <source>
        <dbReference type="RuleBase" id="RU000587"/>
    </source>
</evidence>
<evidence type="ECO:0000256" key="7">
    <source>
        <dbReference type="ARBA" id="ARBA00023277"/>
    </source>
</evidence>
<feature type="modified residue" description="N6-(pyridoxal phosphate)lysine" evidence="9">
    <location>
        <position position="655"/>
    </location>
</feature>
<dbReference type="NCBIfam" id="TIGR02093">
    <property type="entry name" value="P_ylase"/>
    <property type="match status" value="1"/>
</dbReference>
<dbReference type="Gene3D" id="3.40.50.2000">
    <property type="entry name" value="Glycogen Phosphorylase B"/>
    <property type="match status" value="2"/>
</dbReference>
<keyword evidence="12" id="KW-1185">Reference proteome</keyword>
<dbReference type="PROSITE" id="PS00102">
    <property type="entry name" value="PHOSPHORYLASE"/>
    <property type="match status" value="1"/>
</dbReference>
<evidence type="ECO:0000313" key="11">
    <source>
        <dbReference type="EMBL" id="CDF59163.1"/>
    </source>
</evidence>
<name>R7RUN6_9CLOT</name>
<comment type="function">
    <text evidence="8">Phosphorylase is an important allosteric enzyme in carbohydrate metabolism. Enzymes from different sources differ in their regulatory mechanisms and in their natural substrates. However, all known phosphorylases share catalytic and structural properties.</text>
</comment>
<dbReference type="HOGENOM" id="CLU_010198_1_1_9"/>
<dbReference type="eggNOG" id="COG0058">
    <property type="taxonomic scope" value="Bacteria"/>
</dbReference>
<accession>R7RUN6</accession>
<protein>
    <recommendedName>
        <fullName evidence="10">Alpha-1,4 glucan phosphorylase</fullName>
        <ecNumber evidence="10">2.4.1.1</ecNumber>
    </recommendedName>
</protein>
<evidence type="ECO:0000256" key="9">
    <source>
        <dbReference type="PIRSR" id="PIRSR000460-1"/>
    </source>
</evidence>
<proteinExistence type="inferred from homology"/>
<dbReference type="AlphaFoldDB" id="R7RUN6"/>
<keyword evidence="6 9" id="KW-0663">Pyridoxal phosphate</keyword>
<comment type="caution">
    <text evidence="11">The sequence shown here is derived from an EMBL/GenBank/DDBJ whole genome shotgun (WGS) entry which is preliminary data.</text>
</comment>
<keyword evidence="7 10" id="KW-0119">Carbohydrate metabolism</keyword>
<keyword evidence="4 10" id="KW-0328">Glycosyltransferase</keyword>
<evidence type="ECO:0000256" key="5">
    <source>
        <dbReference type="ARBA" id="ARBA00022679"/>
    </source>
</evidence>
<evidence type="ECO:0000256" key="3">
    <source>
        <dbReference type="ARBA" id="ARBA00006047"/>
    </source>
</evidence>
<evidence type="ECO:0000256" key="6">
    <source>
        <dbReference type="ARBA" id="ARBA00022898"/>
    </source>
</evidence>
<dbReference type="InterPro" id="IPR011833">
    <property type="entry name" value="Glycg_phsphrylas"/>
</dbReference>
<dbReference type="RefSeq" id="WP_018666367.1">
    <property type="nucleotide sequence ID" value="NZ_HF952039.1"/>
</dbReference>
<gene>
    <name evidence="11" type="ORF">TCEL_02231</name>
</gene>
<keyword evidence="5 10" id="KW-0808">Transferase</keyword>
<evidence type="ECO:0000313" key="12">
    <source>
        <dbReference type="Proteomes" id="UP000014923"/>
    </source>
</evidence>
<sequence length="802" mass="93339">MNLTKEQIKSDYQKKLISLFAEDLEESSVLHQYIALAELVKEYSFERWMKTNKRYKKEGTKQIYYFSMEFLLGKLLENNLINLGIKEVVREALDDLGIRLEELENVEREAGLGNGGLGRLAACFLDSMAALSIAGHGNGIRYKYGLFKQKIRDGYQVEMPDDWLRHGYPWEIRRIDKSVIVKFGGYVYFTNENGRFTAKHEGYEEVLAVPYDVPIIGYGTETVNTLRLWSAEVKSRDFDFESFSAGEYTKAVEHKYSVESISQVLYPDDTTEKGKLLRLKQEYFFVSAGVQSIMRTFKKSGRSIYDFHKYVAIHINDTHPALAVAELMRILVDEEYLSWEDAWEITTKTMAYTNHTIMSEALEKWPVDMMKKLLPRIYTIIEEINRRFCQELMDRYNNDWNKVDRMAIISGGWVKMANLAIVGSHSVNGVSKLHTDILKYQELKDFHEYYPGKFNNKTNGITHRRWLIKANPELTNLISEAIGCDFLKNPRELINLEKYKDDKSFLDRLEKVKYNNKLKFADYMKKTQGIKIDPNSIFDVQAKRLHAYKRQLLNILHVINLYNEFLDNPNMDLLPHTFIFSAKAAPGYYLAKKIIKLINSVGEKINNDIRVNDRIKVVFAENYNVSLAEKLIPSAEVSEQISTASKEASGTGNMKFMMNGAITLGTLDGANVEIYEEVGDENIIIFGMTSEEVINYYKNGGYHSWDLYYQDRRLTRILNELDDGYFAPRGEFKEIFNHLLTYNDEFFVLKDFASYCDAHKKINELYKDRFRWNRMSLINIAHSGRFSSDNTILEYAKDIWFK</sequence>
<organism evidence="11 12">
    <name type="scientific">Thermobrachium celere DSM 8682</name>
    <dbReference type="NCBI Taxonomy" id="941824"/>
    <lineage>
        <taxon>Bacteria</taxon>
        <taxon>Bacillati</taxon>
        <taxon>Bacillota</taxon>
        <taxon>Clostridia</taxon>
        <taxon>Eubacteriales</taxon>
        <taxon>Clostridiaceae</taxon>
        <taxon>Thermobrachium</taxon>
    </lineage>
</organism>
<dbReference type="InterPro" id="IPR000811">
    <property type="entry name" value="Glyco_trans_35"/>
</dbReference>
<dbReference type="PIRSF" id="PIRSF000460">
    <property type="entry name" value="Pprylas_GlgP"/>
    <property type="match status" value="1"/>
</dbReference>
<dbReference type="CDD" id="cd04300">
    <property type="entry name" value="GT35_Glycogen_Phosphorylase"/>
    <property type="match status" value="1"/>
</dbReference>
<evidence type="ECO:0000256" key="1">
    <source>
        <dbReference type="ARBA" id="ARBA00001275"/>
    </source>
</evidence>
<dbReference type="InterPro" id="IPR035090">
    <property type="entry name" value="Pyridoxal_P_attach_site"/>
</dbReference>
<dbReference type="EC" id="2.4.1.1" evidence="10"/>
<dbReference type="SUPFAM" id="SSF53756">
    <property type="entry name" value="UDP-Glycosyltransferase/glycogen phosphorylase"/>
    <property type="match status" value="1"/>
</dbReference>
<dbReference type="GO" id="GO:0008184">
    <property type="term" value="F:glycogen phosphorylase activity"/>
    <property type="evidence" value="ECO:0007669"/>
    <property type="project" value="InterPro"/>
</dbReference>
<dbReference type="Pfam" id="PF00343">
    <property type="entry name" value="Phosphorylase"/>
    <property type="match status" value="1"/>
</dbReference>
<dbReference type="Proteomes" id="UP000014923">
    <property type="component" value="Unassembled WGS sequence"/>
</dbReference>
<evidence type="ECO:0000256" key="2">
    <source>
        <dbReference type="ARBA" id="ARBA00001933"/>
    </source>
</evidence>
<dbReference type="GO" id="GO:0005737">
    <property type="term" value="C:cytoplasm"/>
    <property type="evidence" value="ECO:0007669"/>
    <property type="project" value="TreeGrafter"/>
</dbReference>
<reference evidence="11" key="1">
    <citation type="submission" date="2013-03" db="EMBL/GenBank/DDBJ databases">
        <title>Draft genome sequence of the hydrogen-ethanol-producing anaerobic alkalithermophilic Caloramator celere.</title>
        <authorList>
            <person name="Ciranna A."/>
            <person name="Larjo A."/>
            <person name="Kivisto A."/>
            <person name="Santala V."/>
            <person name="Roos C."/>
            <person name="Karp M."/>
        </authorList>
    </citation>
    <scope>NUCLEOTIDE SEQUENCE [LARGE SCALE GENOMIC DNA]</scope>
    <source>
        <strain evidence="11">DSM 8682</strain>
    </source>
</reference>
<evidence type="ECO:0000256" key="4">
    <source>
        <dbReference type="ARBA" id="ARBA00022676"/>
    </source>
</evidence>
<dbReference type="FunFam" id="3.40.50.2000:FF:000149">
    <property type="entry name" value="Glycogen phosphorylase, muscle form"/>
    <property type="match status" value="1"/>
</dbReference>
<comment type="cofactor">
    <cofactor evidence="2 10">
        <name>pyridoxal 5'-phosphate</name>
        <dbReference type="ChEBI" id="CHEBI:597326"/>
    </cofactor>
</comment>
<dbReference type="GO" id="GO:0030170">
    <property type="term" value="F:pyridoxal phosphate binding"/>
    <property type="evidence" value="ECO:0007669"/>
    <property type="project" value="InterPro"/>
</dbReference>
<comment type="catalytic activity">
    <reaction evidence="1 10">
        <text>[(1-&gt;4)-alpha-D-glucosyl](n) + phosphate = [(1-&gt;4)-alpha-D-glucosyl](n-1) + alpha-D-glucose 1-phosphate</text>
        <dbReference type="Rhea" id="RHEA:41732"/>
        <dbReference type="Rhea" id="RHEA-COMP:9584"/>
        <dbReference type="Rhea" id="RHEA-COMP:9586"/>
        <dbReference type="ChEBI" id="CHEBI:15444"/>
        <dbReference type="ChEBI" id="CHEBI:43474"/>
        <dbReference type="ChEBI" id="CHEBI:58601"/>
        <dbReference type="EC" id="2.4.1.1"/>
    </reaction>
</comment>